<comment type="caution">
    <text evidence="1">The sequence shown here is derived from an EMBL/GenBank/DDBJ whole genome shotgun (WGS) entry which is preliminary data.</text>
</comment>
<dbReference type="RefSeq" id="WP_171791428.1">
    <property type="nucleotide sequence ID" value="NZ_JABJWD010000095.1"/>
</dbReference>
<dbReference type="Proteomes" id="UP001526337">
    <property type="component" value="Unassembled WGS sequence"/>
</dbReference>
<name>A0ABT3K1U0_9PROT</name>
<sequence length="61" mass="6680">MTDDLNDLRGKIRSIVRQSVIAGRHATSSEDAARIQDQMIAASESTILLDIAAILEKRGKE</sequence>
<protein>
    <submittedName>
        <fullName evidence="1">Uncharacterized protein</fullName>
    </submittedName>
</protein>
<reference evidence="1 2" key="1">
    <citation type="submission" date="2022-07" db="EMBL/GenBank/DDBJ databases">
        <title>Genome stability of Gluconacetobacter entanii AV429.</title>
        <authorList>
            <person name="Trcek J."/>
            <person name="Cepec E."/>
        </authorList>
    </citation>
    <scope>NUCLEOTIDE SEQUENCE [LARGE SCALE GENOMIC DNA]</scope>
    <source>
        <strain evidence="1 2">AV429_2022</strain>
    </source>
</reference>
<accession>A0ABT3K1U0</accession>
<keyword evidence="2" id="KW-1185">Reference proteome</keyword>
<gene>
    <name evidence="1" type="ORF">NO263_02020</name>
</gene>
<dbReference type="EMBL" id="JANGSQ010000075">
    <property type="protein sequence ID" value="MCW4589366.1"/>
    <property type="molecule type" value="Genomic_DNA"/>
</dbReference>
<evidence type="ECO:0000313" key="1">
    <source>
        <dbReference type="EMBL" id="MCW4589366.1"/>
    </source>
</evidence>
<evidence type="ECO:0000313" key="2">
    <source>
        <dbReference type="Proteomes" id="UP001526337"/>
    </source>
</evidence>
<proteinExistence type="predicted"/>
<organism evidence="1 2">
    <name type="scientific">Gluconacetobacter entanii</name>
    <dbReference type="NCBI Taxonomy" id="108528"/>
    <lineage>
        <taxon>Bacteria</taxon>
        <taxon>Pseudomonadati</taxon>
        <taxon>Pseudomonadota</taxon>
        <taxon>Alphaproteobacteria</taxon>
        <taxon>Acetobacterales</taxon>
        <taxon>Acetobacteraceae</taxon>
        <taxon>Gluconacetobacter</taxon>
    </lineage>
</organism>